<evidence type="ECO:0000256" key="4">
    <source>
        <dbReference type="ARBA" id="ARBA00022630"/>
    </source>
</evidence>
<evidence type="ECO:0000256" key="1">
    <source>
        <dbReference type="ARBA" id="ARBA00001974"/>
    </source>
</evidence>
<comment type="catalytic activity">
    <reaction evidence="8">
        <text>(6S)-5-methyl-5,6,7,8-tetrahydrofolate + NAD(+) = (6R)-5,10-methylene-5,6,7,8-tetrahydrofolate + NADH + H(+)</text>
        <dbReference type="Rhea" id="RHEA:19821"/>
        <dbReference type="ChEBI" id="CHEBI:15378"/>
        <dbReference type="ChEBI" id="CHEBI:15636"/>
        <dbReference type="ChEBI" id="CHEBI:18608"/>
        <dbReference type="ChEBI" id="CHEBI:57540"/>
        <dbReference type="ChEBI" id="CHEBI:57945"/>
        <dbReference type="EC" id="1.5.1.54"/>
    </reaction>
    <physiologicalReaction direction="right-to-left" evidence="8">
        <dbReference type="Rhea" id="RHEA:19823"/>
    </physiologicalReaction>
</comment>
<accession>A0A7C3GEX6</accession>
<dbReference type="Pfam" id="PF02219">
    <property type="entry name" value="MTHFR"/>
    <property type="match status" value="1"/>
</dbReference>
<comment type="cofactor">
    <cofactor evidence="1 9">
        <name>FAD</name>
        <dbReference type="ChEBI" id="CHEBI:57692"/>
    </cofactor>
</comment>
<dbReference type="GO" id="GO:0071949">
    <property type="term" value="F:FAD binding"/>
    <property type="evidence" value="ECO:0007669"/>
    <property type="project" value="TreeGrafter"/>
</dbReference>
<keyword evidence="5 9" id="KW-0274">FAD</keyword>
<evidence type="ECO:0000256" key="7">
    <source>
        <dbReference type="ARBA" id="ARBA00034478"/>
    </source>
</evidence>
<dbReference type="InterPro" id="IPR003171">
    <property type="entry name" value="Mehydrof_redctse-like"/>
</dbReference>
<dbReference type="GO" id="GO:0009086">
    <property type="term" value="P:methionine biosynthetic process"/>
    <property type="evidence" value="ECO:0007669"/>
    <property type="project" value="TreeGrafter"/>
</dbReference>
<dbReference type="AlphaFoldDB" id="A0A7C3GEX6"/>
<dbReference type="Gene3D" id="3.20.20.220">
    <property type="match status" value="1"/>
</dbReference>
<dbReference type="GO" id="GO:0035999">
    <property type="term" value="P:tetrahydrofolate interconversion"/>
    <property type="evidence" value="ECO:0007669"/>
    <property type="project" value="UniProtKB-UniPathway"/>
</dbReference>
<evidence type="ECO:0000313" key="11">
    <source>
        <dbReference type="EMBL" id="HFC97938.1"/>
    </source>
</evidence>
<protein>
    <recommendedName>
        <fullName evidence="9">Methylenetetrahydrofolate reductase</fullName>
    </recommendedName>
</protein>
<dbReference type="EMBL" id="DRMH01000076">
    <property type="protein sequence ID" value="HFC97938.1"/>
    <property type="molecule type" value="Genomic_DNA"/>
</dbReference>
<dbReference type="PANTHER" id="PTHR45754">
    <property type="entry name" value="METHYLENETETRAHYDROFOLATE REDUCTASE"/>
    <property type="match status" value="1"/>
</dbReference>
<keyword evidence="4 9" id="KW-0285">Flavoprotein</keyword>
<evidence type="ECO:0000256" key="6">
    <source>
        <dbReference type="ARBA" id="ARBA00023002"/>
    </source>
</evidence>
<dbReference type="GO" id="GO:0106312">
    <property type="term" value="F:methylenetetrahydrofolate reductase (NADH) activity"/>
    <property type="evidence" value="ECO:0007669"/>
    <property type="project" value="UniProtKB-EC"/>
</dbReference>
<evidence type="ECO:0000256" key="2">
    <source>
        <dbReference type="ARBA" id="ARBA00004777"/>
    </source>
</evidence>
<name>A0A7C3GEX6_9BACT</name>
<evidence type="ECO:0000256" key="9">
    <source>
        <dbReference type="RuleBase" id="RU003862"/>
    </source>
</evidence>
<reference evidence="11" key="1">
    <citation type="journal article" date="2020" name="mSystems">
        <title>Genome- and Community-Level Interaction Insights into Carbon Utilization and Element Cycling Functions of Hydrothermarchaeota in Hydrothermal Sediment.</title>
        <authorList>
            <person name="Zhou Z."/>
            <person name="Liu Y."/>
            <person name="Xu W."/>
            <person name="Pan J."/>
            <person name="Luo Z.H."/>
            <person name="Li M."/>
        </authorList>
    </citation>
    <scope>NUCLEOTIDE SEQUENCE [LARGE SCALE GENOMIC DNA]</scope>
    <source>
        <strain evidence="11">HyVt-483</strain>
    </source>
</reference>
<dbReference type="PANTHER" id="PTHR45754:SF3">
    <property type="entry name" value="METHYLENETETRAHYDROFOLATE REDUCTASE (NADPH)"/>
    <property type="match status" value="1"/>
</dbReference>
<dbReference type="Pfam" id="PF12225">
    <property type="entry name" value="DUF5981"/>
    <property type="match status" value="1"/>
</dbReference>
<evidence type="ECO:0000256" key="3">
    <source>
        <dbReference type="ARBA" id="ARBA00006743"/>
    </source>
</evidence>
<sequence length="512" mass="59237">MSERRGFDEILRSRDFVVTFELVPGRSTRTRHYRHIIRFAEEVASKGLFDALSITDNAGGHPALAPEALGRELRRMGHHPIIHFSCKDKNRNMIESDLLALDREGLHTLLVLTGDYPRYGYRGRAKPVFDLDSVSLLRMVSEMRRGFRLSPEVPGGGVELPPIPFFPGCVVNPFKWSEAETLLQYWKLVRKVRAGARFVITQVGFCVRKFQELLFFLREEGLRIPVLAGILVLDIRLARILHRGVVPGITISTELLREVEKESQDPDRGREAALDRAAKLMAICRGLGFQGVHICGAPLDVEAAHELLERSREYLPRWQEFLPQFRDHPRGAFFLYEEDRETGLNRPRRMPLTPKTRRGILYPFMELAHRVFFSSRSPLFPYLRRWADKLAHSALEKYFLHLEYALKKVLFDCQECGDCVLPQMAYLCPQSQCAKFLLNGPCGGSRDGWCEVYPGKRRCVYVRIYERLKPEKRPYYLRDLELPPRDWALFRTSSWLNFYQGKTPRSTEPPEG</sequence>
<comment type="caution">
    <text evidence="11">The sequence shown here is derived from an EMBL/GenBank/DDBJ whole genome shotgun (WGS) entry which is preliminary data.</text>
</comment>
<organism evidence="11">
    <name type="scientific">Thermosulfurimonas dismutans</name>
    <dbReference type="NCBI Taxonomy" id="999894"/>
    <lineage>
        <taxon>Bacteria</taxon>
        <taxon>Pseudomonadati</taxon>
        <taxon>Thermodesulfobacteriota</taxon>
        <taxon>Thermodesulfobacteria</taxon>
        <taxon>Thermodesulfobacteriales</taxon>
        <taxon>Thermodesulfobacteriaceae</taxon>
        <taxon>Thermosulfurimonas</taxon>
    </lineage>
</organism>
<comment type="pathway">
    <text evidence="7">Amino-acid biosynthesis; L-methionine biosynthesis via de novo pathway.</text>
</comment>
<comment type="similarity">
    <text evidence="3 9">Belongs to the methylenetetrahydrofolate reductase family.</text>
</comment>
<gene>
    <name evidence="11" type="ORF">ENJ40_05725</name>
</gene>
<feature type="domain" description="Methylene-tetrahydrofolate reductase C-terminal-like" evidence="10">
    <location>
        <begin position="394"/>
        <end position="487"/>
    </location>
</feature>
<proteinExistence type="inferred from homology"/>
<evidence type="ECO:0000259" key="10">
    <source>
        <dbReference type="Pfam" id="PF12225"/>
    </source>
</evidence>
<evidence type="ECO:0000256" key="8">
    <source>
        <dbReference type="ARBA" id="ARBA00048628"/>
    </source>
</evidence>
<dbReference type="SUPFAM" id="SSF51730">
    <property type="entry name" value="FAD-linked oxidoreductase"/>
    <property type="match status" value="1"/>
</dbReference>
<dbReference type="UniPathway" id="UPA00193"/>
<dbReference type="GO" id="GO:0005829">
    <property type="term" value="C:cytosol"/>
    <property type="evidence" value="ECO:0007669"/>
    <property type="project" value="TreeGrafter"/>
</dbReference>
<dbReference type="InterPro" id="IPR029041">
    <property type="entry name" value="FAD-linked_oxidoreductase-like"/>
</dbReference>
<dbReference type="InterPro" id="IPR022026">
    <property type="entry name" value="DUF5981"/>
</dbReference>
<keyword evidence="6 9" id="KW-0560">Oxidoreductase</keyword>
<comment type="pathway">
    <text evidence="2 9">One-carbon metabolism; tetrahydrofolate interconversion.</text>
</comment>
<dbReference type="Proteomes" id="UP000886043">
    <property type="component" value="Unassembled WGS sequence"/>
</dbReference>
<dbReference type="CDD" id="cd00537">
    <property type="entry name" value="MTHFR"/>
    <property type="match status" value="1"/>
</dbReference>
<evidence type="ECO:0000256" key="5">
    <source>
        <dbReference type="ARBA" id="ARBA00022827"/>
    </source>
</evidence>